<keyword evidence="3" id="KW-1185">Reference proteome</keyword>
<dbReference type="Proteomes" id="UP001381693">
    <property type="component" value="Unassembled WGS sequence"/>
</dbReference>
<evidence type="ECO:0000313" key="3">
    <source>
        <dbReference type="Proteomes" id="UP001381693"/>
    </source>
</evidence>
<comment type="caution">
    <text evidence="2">The sequence shown here is derived from an EMBL/GenBank/DDBJ whole genome shotgun (WGS) entry which is preliminary data.</text>
</comment>
<dbReference type="SUPFAM" id="SSF48452">
    <property type="entry name" value="TPR-like"/>
    <property type="match status" value="1"/>
</dbReference>
<accession>A0AAN8WUG9</accession>
<reference evidence="2 3" key="1">
    <citation type="submission" date="2023-11" db="EMBL/GenBank/DDBJ databases">
        <title>Halocaridina rubra genome assembly.</title>
        <authorList>
            <person name="Smith C."/>
        </authorList>
    </citation>
    <scope>NUCLEOTIDE SEQUENCE [LARGE SCALE GENOMIC DNA]</scope>
    <source>
        <strain evidence="2">EP-1</strain>
        <tissue evidence="2">Whole</tissue>
    </source>
</reference>
<proteinExistence type="predicted"/>
<evidence type="ECO:0000313" key="2">
    <source>
        <dbReference type="EMBL" id="KAK7071252.1"/>
    </source>
</evidence>
<dbReference type="EMBL" id="JAXCGZ010015110">
    <property type="protein sequence ID" value="KAK7071252.1"/>
    <property type="molecule type" value="Genomic_DNA"/>
</dbReference>
<dbReference type="InterPro" id="IPR011990">
    <property type="entry name" value="TPR-like_helical_dom_sf"/>
</dbReference>
<dbReference type="PANTHER" id="PTHR23040:SF2">
    <property type="entry name" value="OUTER DYNEIN ARM-DOCKING COMPLEX SUBUNIT 4"/>
    <property type="match status" value="1"/>
</dbReference>
<evidence type="ECO:0000256" key="1">
    <source>
        <dbReference type="SAM" id="MobiDB-lite"/>
    </source>
</evidence>
<organism evidence="2 3">
    <name type="scientific">Halocaridina rubra</name>
    <name type="common">Hawaiian red shrimp</name>
    <dbReference type="NCBI Taxonomy" id="373956"/>
    <lineage>
        <taxon>Eukaryota</taxon>
        <taxon>Metazoa</taxon>
        <taxon>Ecdysozoa</taxon>
        <taxon>Arthropoda</taxon>
        <taxon>Crustacea</taxon>
        <taxon>Multicrustacea</taxon>
        <taxon>Malacostraca</taxon>
        <taxon>Eumalacostraca</taxon>
        <taxon>Eucarida</taxon>
        <taxon>Decapoda</taxon>
        <taxon>Pleocyemata</taxon>
        <taxon>Caridea</taxon>
        <taxon>Atyoidea</taxon>
        <taxon>Atyidae</taxon>
        <taxon>Halocaridina</taxon>
    </lineage>
</organism>
<name>A0AAN8WUG9_HALRR</name>
<feature type="region of interest" description="Disordered" evidence="1">
    <location>
        <begin position="1"/>
        <end position="29"/>
    </location>
</feature>
<dbReference type="PANTHER" id="PTHR23040">
    <property type="match status" value="1"/>
</dbReference>
<dbReference type="Gene3D" id="1.25.40.10">
    <property type="entry name" value="Tetratricopeptide repeat domain"/>
    <property type="match status" value="1"/>
</dbReference>
<dbReference type="InterPro" id="IPR040111">
    <property type="entry name" value="ODAD4"/>
</dbReference>
<protein>
    <submittedName>
        <fullName evidence="2">Uncharacterized protein</fullName>
    </submittedName>
</protein>
<dbReference type="AlphaFoldDB" id="A0AAN8WUG9"/>
<gene>
    <name evidence="2" type="ORF">SK128_008984</name>
</gene>
<sequence length="372" mass="40734">MEPTRARGNKFPDLDDGGTGTALSDGSGSRPTLVTMPIITVGDSKGAKLASKRLLGGLSRDKEFLESLVNRRSLTKEIQSPFTENIIGKSGVQVASVAKEALCSLQHLETFMWQRDPGGSITTGSSDKNSLQITREKKEKARLRSALKKRVAAVLKKLENEEDLEVTVLEGENLVNEVKIADIGERLLCRLLVGVGVALPKCGRPKDAIAVLTDAVHISRANEYCEEEHAAVEQLGRVLADQGQHTEAVAVLERRIPTAVNSRQRASLFLLIAKSYFAMRKVETGKFYGTKSVKEADDDRDNTTALTALLTLVDADVQQDNREGALKTLERCDSFLGSVPAHLLQEYEVCKNKLIDIRDDVSSTQHLLTKVE</sequence>